<accession>A0A8S1RKR9</accession>
<dbReference type="EMBL" id="CAJJDN010000210">
    <property type="protein sequence ID" value="CAD8129191.1"/>
    <property type="molecule type" value="Genomic_DNA"/>
</dbReference>
<comment type="caution">
    <text evidence="2">The sequence shown here is derived from an EMBL/GenBank/DDBJ whole genome shotgun (WGS) entry which is preliminary data.</text>
</comment>
<protein>
    <submittedName>
        <fullName evidence="2">Uncharacterized protein</fullName>
    </submittedName>
</protein>
<organism evidence="2 3">
    <name type="scientific">Paramecium sonneborni</name>
    <dbReference type="NCBI Taxonomy" id="65129"/>
    <lineage>
        <taxon>Eukaryota</taxon>
        <taxon>Sar</taxon>
        <taxon>Alveolata</taxon>
        <taxon>Ciliophora</taxon>
        <taxon>Intramacronucleata</taxon>
        <taxon>Oligohymenophorea</taxon>
        <taxon>Peniculida</taxon>
        <taxon>Parameciidae</taxon>
        <taxon>Paramecium</taxon>
    </lineage>
</organism>
<proteinExistence type="predicted"/>
<feature type="signal peptide" evidence="1">
    <location>
        <begin position="1"/>
        <end position="17"/>
    </location>
</feature>
<evidence type="ECO:0000256" key="1">
    <source>
        <dbReference type="SAM" id="SignalP"/>
    </source>
</evidence>
<reference evidence="2" key="1">
    <citation type="submission" date="2021-01" db="EMBL/GenBank/DDBJ databases">
        <authorList>
            <consortium name="Genoscope - CEA"/>
            <person name="William W."/>
        </authorList>
    </citation>
    <scope>NUCLEOTIDE SEQUENCE</scope>
</reference>
<sequence length="229" mass="26793">MMLHLILLVVSQSGLMTQDILMDFQELVPLDFKKHKQLPSTGIFTILQVILGFEHFDSQFPTEFRITIQDFKKQVNNYLIAYRSVNNCFKILLIDDDRIQVINNFNNLLQADQTFDHQIPNVNKGVILIISFGVSDYIFYRHLITVEIIQQIYDGYKVILVVEEAFKDTQIIHHTDLHNSMIMALGKNLCEHLFLNLSHLALANSINYYLGYQDFIQAYIYTIFLSMRH</sequence>
<keyword evidence="1" id="KW-0732">Signal</keyword>
<dbReference type="AlphaFoldDB" id="A0A8S1RKR9"/>
<feature type="chain" id="PRO_5035716042" evidence="1">
    <location>
        <begin position="18"/>
        <end position="229"/>
    </location>
</feature>
<evidence type="ECO:0000313" key="3">
    <source>
        <dbReference type="Proteomes" id="UP000692954"/>
    </source>
</evidence>
<keyword evidence="3" id="KW-1185">Reference proteome</keyword>
<gene>
    <name evidence="2" type="ORF">PSON_ATCC_30995.1.T2100006</name>
</gene>
<dbReference type="Proteomes" id="UP000692954">
    <property type="component" value="Unassembled WGS sequence"/>
</dbReference>
<evidence type="ECO:0000313" key="2">
    <source>
        <dbReference type="EMBL" id="CAD8129191.1"/>
    </source>
</evidence>
<name>A0A8S1RKR9_9CILI</name>